<gene>
    <name evidence="1" type="ORF">BpHYR1_038915</name>
</gene>
<proteinExistence type="predicted"/>
<dbReference type="Proteomes" id="UP000276133">
    <property type="component" value="Unassembled WGS sequence"/>
</dbReference>
<accession>A0A3M7S063</accession>
<evidence type="ECO:0000313" key="1">
    <source>
        <dbReference type="EMBL" id="RNA29132.1"/>
    </source>
</evidence>
<evidence type="ECO:0000313" key="2">
    <source>
        <dbReference type="Proteomes" id="UP000276133"/>
    </source>
</evidence>
<dbReference type="AlphaFoldDB" id="A0A3M7S063"/>
<organism evidence="1 2">
    <name type="scientific">Brachionus plicatilis</name>
    <name type="common">Marine rotifer</name>
    <name type="synonym">Brachionus muelleri</name>
    <dbReference type="NCBI Taxonomy" id="10195"/>
    <lineage>
        <taxon>Eukaryota</taxon>
        <taxon>Metazoa</taxon>
        <taxon>Spiralia</taxon>
        <taxon>Gnathifera</taxon>
        <taxon>Rotifera</taxon>
        <taxon>Eurotatoria</taxon>
        <taxon>Monogononta</taxon>
        <taxon>Pseudotrocha</taxon>
        <taxon>Ploima</taxon>
        <taxon>Brachionidae</taxon>
        <taxon>Brachionus</taxon>
    </lineage>
</organism>
<protein>
    <submittedName>
        <fullName evidence="1">Uncharacterized protein</fullName>
    </submittedName>
</protein>
<name>A0A3M7S063_BRAPC</name>
<dbReference type="EMBL" id="REGN01002275">
    <property type="protein sequence ID" value="RNA29132.1"/>
    <property type="molecule type" value="Genomic_DNA"/>
</dbReference>
<reference evidence="1 2" key="1">
    <citation type="journal article" date="2018" name="Sci. Rep.">
        <title>Genomic signatures of local adaptation to the degree of environmental predictability in rotifers.</title>
        <authorList>
            <person name="Franch-Gras L."/>
            <person name="Hahn C."/>
            <person name="Garcia-Roger E.M."/>
            <person name="Carmona M.J."/>
            <person name="Serra M."/>
            <person name="Gomez A."/>
        </authorList>
    </citation>
    <scope>NUCLEOTIDE SEQUENCE [LARGE SCALE GENOMIC DNA]</scope>
    <source>
        <strain evidence="1">HYR1</strain>
    </source>
</reference>
<keyword evidence="2" id="KW-1185">Reference proteome</keyword>
<sequence length="68" mass="7502">MPRCRRTRRTIGSAAPTPATGWLPNCDATRPANWAIESVMNSSIWSICSARSADRSMLALLLMWPPIS</sequence>
<comment type="caution">
    <text evidence="1">The sequence shown here is derived from an EMBL/GenBank/DDBJ whole genome shotgun (WGS) entry which is preliminary data.</text>
</comment>